<evidence type="ECO:0000313" key="1">
    <source>
        <dbReference type="EMBL" id="AKL88279.1"/>
    </source>
</evidence>
<protein>
    <submittedName>
        <fullName evidence="1">Uncharacterized protein</fullName>
    </submittedName>
</protein>
<accession>A0A0K0NL13</accession>
<name>A0A0K0NL13_9CAUD</name>
<dbReference type="Proteomes" id="UP000204451">
    <property type="component" value="Segment"/>
</dbReference>
<sequence>MTTIFCKAPGCDNYGEVSEYGYTDHTFFAVDDSSAKAMLFTCSRSCWMNLIQSDAGKDYLLSYINRDTRSLLGLEIGRIPVLRNSYTPHMPWEGQKLWNGDGKLMNSLTPVAQPDYYNCVVGFPFENIPTLIDSRKVSSLEGLIKSTFKDESLEVNITGVTFEPGQLTVISNVSKYGYLTFSPNHPHSTFTRTSRA</sequence>
<keyword evidence="2" id="KW-1185">Reference proteome</keyword>
<dbReference type="RefSeq" id="YP_009188670.1">
    <property type="nucleotide sequence ID" value="NC_028668.1"/>
</dbReference>
<dbReference type="EMBL" id="KR063279">
    <property type="protein sequence ID" value="AKL88279.1"/>
    <property type="molecule type" value="Genomic_DNA"/>
</dbReference>
<gene>
    <name evidence="1" type="ORF">GMA3_102</name>
</gene>
<dbReference type="GeneID" id="26516973"/>
<reference evidence="1 2" key="1">
    <citation type="journal article" date="2015" name="PLoS ONE">
        <title>Lysis to Kill: Evaluation of the Lytic Abilities, and Genomics of Nine Bacteriophages Infective for Gordonia spp. and Their Potential Use in Activated Sludge Foam Biocontrol.</title>
        <authorList>
            <person name="Dyson Z.A."/>
            <person name="Tucci J."/>
            <person name="Seviour R.J."/>
            <person name="Petrovski S."/>
        </authorList>
    </citation>
    <scope>NUCLEOTIDE SEQUENCE [LARGE SCALE GENOMIC DNA]</scope>
</reference>
<proteinExistence type="predicted"/>
<evidence type="ECO:0000313" key="2">
    <source>
        <dbReference type="Proteomes" id="UP000204451"/>
    </source>
</evidence>
<organism evidence="1 2">
    <name type="scientific">Gordonia phage GMA3</name>
    <dbReference type="NCBI Taxonomy" id="1647284"/>
    <lineage>
        <taxon>Viruses</taxon>
        <taxon>Duplodnaviria</taxon>
        <taxon>Heunggongvirae</taxon>
        <taxon>Uroviricota</taxon>
        <taxon>Caudoviricetes</taxon>
        <taxon>Gamtrevirus</taxon>
        <taxon>Gamtrevirus GMA3</taxon>
    </lineage>
</organism>
<dbReference type="KEGG" id="vg:26516973"/>